<evidence type="ECO:0000256" key="1">
    <source>
        <dbReference type="SAM" id="MobiDB-lite"/>
    </source>
</evidence>
<feature type="region of interest" description="Disordered" evidence="1">
    <location>
        <begin position="20"/>
        <end position="47"/>
    </location>
</feature>
<evidence type="ECO:0000313" key="2">
    <source>
        <dbReference type="EMBL" id="GFA40908.1"/>
    </source>
</evidence>
<sequence>LKPLLRRRLKELRLRGVTTQLEYSSEDVDGEMQMEGPTGSSRSLRQR</sequence>
<gene>
    <name evidence="2" type="ORF">Tci_612880</name>
</gene>
<organism evidence="2">
    <name type="scientific">Tanacetum cinerariifolium</name>
    <name type="common">Dalmatian daisy</name>
    <name type="synonym">Chrysanthemum cinerariifolium</name>
    <dbReference type="NCBI Taxonomy" id="118510"/>
    <lineage>
        <taxon>Eukaryota</taxon>
        <taxon>Viridiplantae</taxon>
        <taxon>Streptophyta</taxon>
        <taxon>Embryophyta</taxon>
        <taxon>Tracheophyta</taxon>
        <taxon>Spermatophyta</taxon>
        <taxon>Magnoliopsida</taxon>
        <taxon>eudicotyledons</taxon>
        <taxon>Gunneridae</taxon>
        <taxon>Pentapetalae</taxon>
        <taxon>asterids</taxon>
        <taxon>campanulids</taxon>
        <taxon>Asterales</taxon>
        <taxon>Asteraceae</taxon>
        <taxon>Asteroideae</taxon>
        <taxon>Anthemideae</taxon>
        <taxon>Anthemidinae</taxon>
        <taxon>Tanacetum</taxon>
    </lineage>
</organism>
<feature type="compositionally biased region" description="Polar residues" evidence="1">
    <location>
        <begin position="38"/>
        <end position="47"/>
    </location>
</feature>
<dbReference type="EMBL" id="BKCJ010418934">
    <property type="protein sequence ID" value="GFA40908.1"/>
    <property type="molecule type" value="Genomic_DNA"/>
</dbReference>
<proteinExistence type="predicted"/>
<feature type="non-terminal residue" evidence="2">
    <location>
        <position position="1"/>
    </location>
</feature>
<dbReference type="AlphaFoldDB" id="A0A699JJ23"/>
<name>A0A699JJ23_TANCI</name>
<reference evidence="2" key="1">
    <citation type="journal article" date="2019" name="Sci. Rep.">
        <title>Draft genome of Tanacetum cinerariifolium, the natural source of mosquito coil.</title>
        <authorList>
            <person name="Yamashiro T."/>
            <person name="Shiraishi A."/>
            <person name="Satake H."/>
            <person name="Nakayama K."/>
        </authorList>
    </citation>
    <scope>NUCLEOTIDE SEQUENCE</scope>
</reference>
<protein>
    <submittedName>
        <fullName evidence="2">Uncharacterized protein</fullName>
    </submittedName>
</protein>
<comment type="caution">
    <text evidence="2">The sequence shown here is derived from an EMBL/GenBank/DDBJ whole genome shotgun (WGS) entry which is preliminary data.</text>
</comment>
<accession>A0A699JJ23</accession>